<dbReference type="InterPro" id="IPR023214">
    <property type="entry name" value="HAD_sf"/>
</dbReference>
<feature type="transmembrane region" description="Helical" evidence="6">
    <location>
        <begin position="468"/>
        <end position="488"/>
    </location>
</feature>
<name>A0A2S6NDF5_RHOGL</name>
<evidence type="ECO:0000256" key="1">
    <source>
        <dbReference type="ARBA" id="ARBA00004141"/>
    </source>
</evidence>
<keyword evidence="3 6" id="KW-0812">Transmembrane</keyword>
<dbReference type="InterPro" id="IPR036412">
    <property type="entry name" value="HAD-like_sf"/>
</dbReference>
<keyword evidence="5 6" id="KW-0472">Membrane</keyword>
<dbReference type="InterPro" id="IPR000537">
    <property type="entry name" value="UbiA_prenyltransferase"/>
</dbReference>
<dbReference type="AlphaFoldDB" id="A0A2S6NDF5"/>
<feature type="transmembrane region" description="Helical" evidence="6">
    <location>
        <begin position="396"/>
        <end position="418"/>
    </location>
</feature>
<dbReference type="Pfam" id="PF01040">
    <property type="entry name" value="UbiA"/>
    <property type="match status" value="1"/>
</dbReference>
<reference evidence="7 8" key="1">
    <citation type="journal article" date="2018" name="Arch. Microbiol.">
        <title>New insights into the metabolic potential of the phototrophic purple bacterium Rhodopila globiformis DSM 161(T) from its draft genome sequence and evidence for a vanadium-dependent nitrogenase.</title>
        <authorList>
            <person name="Imhoff J.F."/>
            <person name="Rahn T."/>
            <person name="Kunzel S."/>
            <person name="Neulinger S.C."/>
        </authorList>
    </citation>
    <scope>NUCLEOTIDE SEQUENCE [LARGE SCALE GENOMIC DNA]</scope>
    <source>
        <strain evidence="7 8">DSM 161</strain>
    </source>
</reference>
<dbReference type="EMBL" id="NHRY01000164">
    <property type="protein sequence ID" value="PPQ32646.1"/>
    <property type="molecule type" value="Genomic_DNA"/>
</dbReference>
<comment type="caution">
    <text evidence="7">The sequence shown here is derived from an EMBL/GenBank/DDBJ whole genome shotgun (WGS) entry which is preliminary data.</text>
</comment>
<feature type="transmembrane region" description="Helical" evidence="6">
    <location>
        <begin position="286"/>
        <end position="315"/>
    </location>
</feature>
<evidence type="ECO:0000256" key="5">
    <source>
        <dbReference type="ARBA" id="ARBA00023136"/>
    </source>
</evidence>
<dbReference type="OrthoDB" id="9803632at2"/>
<sequence length="491" mass="53155">MSEETLSTLTHPRCTAPVTAAAVPLCVDLDGTLVLTDTLVEGMLALVTHRKLWWCLAGLSSGRAMFKQRVAEAAALDVSLLPLNQDLLAYLHTQKAAGRTLVLATAADSAVAHAVADHLGLFDEVIASDGHDNLKGAAKAAALVRRFGERGFAYAGDSPSDVAIWQKAQRAILVNTGSRLSAQLRDKLPIEAEFGSQADRLRPLLQAMRPHQWVKNLLVFVPIFTAHALTEWAAWSGALLMFVAFCATASGIYLGNDLMDLAADRRHPRKRLRPFARGALPPQQGVAYAALLVCLGAIAGWLAGSPPIILIYAALSMTYSLHLKQQPLADVFTLAALYTIRLVGGGEASGHALSLWLLAFSTFLFLSLALMKRVQELLALRVSRIARRGYMTGDEAILQMFGCASAFAASVVLALFVQSETAMRQYRSPALLWAIVPVVLFWQCRLWLSTARGYMRDDPILYAARDWVSWLVAGLSAVLLVAAQSITLTGL</sequence>
<dbReference type="SUPFAM" id="SSF56784">
    <property type="entry name" value="HAD-like"/>
    <property type="match status" value="1"/>
</dbReference>
<keyword evidence="2" id="KW-1003">Cell membrane</keyword>
<evidence type="ECO:0000256" key="3">
    <source>
        <dbReference type="ARBA" id="ARBA00022692"/>
    </source>
</evidence>
<evidence type="ECO:0000256" key="4">
    <source>
        <dbReference type="ARBA" id="ARBA00022989"/>
    </source>
</evidence>
<dbReference type="CDD" id="cd13963">
    <property type="entry name" value="PT_UbiA_2"/>
    <property type="match status" value="1"/>
</dbReference>
<dbReference type="GO" id="GO:0016765">
    <property type="term" value="F:transferase activity, transferring alkyl or aryl (other than methyl) groups"/>
    <property type="evidence" value="ECO:0007669"/>
    <property type="project" value="InterPro"/>
</dbReference>
<accession>A0A2S6NDF5</accession>
<evidence type="ECO:0000256" key="6">
    <source>
        <dbReference type="SAM" id="Phobius"/>
    </source>
</evidence>
<feature type="transmembrane region" description="Helical" evidence="6">
    <location>
        <begin position="430"/>
        <end position="448"/>
    </location>
</feature>
<evidence type="ECO:0000313" key="8">
    <source>
        <dbReference type="Proteomes" id="UP000239724"/>
    </source>
</evidence>
<evidence type="ECO:0008006" key="9">
    <source>
        <dbReference type="Google" id="ProtNLM"/>
    </source>
</evidence>
<dbReference type="NCBIfam" id="NF006088">
    <property type="entry name" value="PRK08238.1"/>
    <property type="match status" value="1"/>
</dbReference>
<dbReference type="GO" id="GO:0016020">
    <property type="term" value="C:membrane"/>
    <property type="evidence" value="ECO:0007669"/>
    <property type="project" value="UniProtKB-SubCell"/>
</dbReference>
<keyword evidence="4 6" id="KW-1133">Transmembrane helix</keyword>
<gene>
    <name evidence="7" type="ORF">CCS01_15525</name>
</gene>
<evidence type="ECO:0000256" key="2">
    <source>
        <dbReference type="ARBA" id="ARBA00022475"/>
    </source>
</evidence>
<dbReference type="Gene3D" id="3.40.50.1000">
    <property type="entry name" value="HAD superfamily/HAD-like"/>
    <property type="match status" value="1"/>
</dbReference>
<feature type="transmembrane region" description="Helical" evidence="6">
    <location>
        <begin position="232"/>
        <end position="254"/>
    </location>
</feature>
<dbReference type="Gene3D" id="1.10.357.140">
    <property type="entry name" value="UbiA prenyltransferase"/>
    <property type="match status" value="1"/>
</dbReference>
<dbReference type="InterPro" id="IPR044878">
    <property type="entry name" value="UbiA_sf"/>
</dbReference>
<evidence type="ECO:0000313" key="7">
    <source>
        <dbReference type="EMBL" id="PPQ32646.1"/>
    </source>
</evidence>
<dbReference type="Proteomes" id="UP000239724">
    <property type="component" value="Unassembled WGS sequence"/>
</dbReference>
<dbReference type="InterPro" id="IPR050475">
    <property type="entry name" value="Prenyltransferase_related"/>
</dbReference>
<feature type="transmembrane region" description="Helical" evidence="6">
    <location>
        <begin position="350"/>
        <end position="371"/>
    </location>
</feature>
<dbReference type="RefSeq" id="WP_104519748.1">
    <property type="nucleotide sequence ID" value="NZ_NHRY01000164.1"/>
</dbReference>
<comment type="subcellular location">
    <subcellularLocation>
        <location evidence="1">Membrane</location>
        <topology evidence="1">Multi-pass membrane protein</topology>
    </subcellularLocation>
</comment>
<keyword evidence="8" id="KW-1185">Reference proteome</keyword>
<dbReference type="Pfam" id="PF12710">
    <property type="entry name" value="HAD"/>
    <property type="match status" value="1"/>
</dbReference>
<protein>
    <recommendedName>
        <fullName evidence="9">Prenyltransferase</fullName>
    </recommendedName>
</protein>
<organism evidence="7 8">
    <name type="scientific">Rhodopila globiformis</name>
    <name type="common">Rhodopseudomonas globiformis</name>
    <dbReference type="NCBI Taxonomy" id="1071"/>
    <lineage>
        <taxon>Bacteria</taxon>
        <taxon>Pseudomonadati</taxon>
        <taxon>Pseudomonadota</taxon>
        <taxon>Alphaproteobacteria</taxon>
        <taxon>Acetobacterales</taxon>
        <taxon>Acetobacteraceae</taxon>
        <taxon>Rhodopila</taxon>
    </lineage>
</organism>
<feature type="transmembrane region" description="Helical" evidence="6">
    <location>
        <begin position="327"/>
        <end position="344"/>
    </location>
</feature>
<dbReference type="PANTHER" id="PTHR42723">
    <property type="entry name" value="CHLOROPHYLL SYNTHASE"/>
    <property type="match status" value="1"/>
</dbReference>
<dbReference type="PANTHER" id="PTHR42723:SF1">
    <property type="entry name" value="CHLOROPHYLL SYNTHASE, CHLOROPLASTIC"/>
    <property type="match status" value="1"/>
</dbReference>
<proteinExistence type="predicted"/>